<dbReference type="PANTHER" id="PTHR42840">
    <property type="entry name" value="NAD(P)-BINDING ROSSMANN-FOLD SUPERFAMILY PROTEIN-RELATED"/>
    <property type="match status" value="1"/>
</dbReference>
<feature type="domain" description="GFO/IDH/MocA-like oxidoreductase" evidence="4">
    <location>
        <begin position="127"/>
        <end position="248"/>
    </location>
</feature>
<accession>A0A154KZW3</accession>
<sequence length="329" mass="34834">MLNIGLLGAGRIGITHAKAVQALPNAKIAKVFDPVDAAAENAIALTGATRATVEEIMADGNIHAVIIATPTDLHADQIELAARAGKAIFCEKPVDLDAGRVRDCLKVVEETGAVLMVGFNRRFDPSFARLRAEIDAGAIGDVEMVQITSRDPSAPPVDYIKRSGGLFRDMMIHDLDMARFLLGEEIVSVYATGAVLTDPAIKATGDVDSAAATLRTKSGRMAVITNSRRATYGYDQRIEVHGSKGMVEAGNHRTTSVTVANGSGYTAEPLMDFFMSRYADAYRIELTTFCDVVAGKTSNYPSGADGLKALLLADAALESLSSGKEVLVG</sequence>
<evidence type="ECO:0000259" key="3">
    <source>
        <dbReference type="Pfam" id="PF01408"/>
    </source>
</evidence>
<reference evidence="5 6" key="1">
    <citation type="submission" date="2015-12" db="EMBL/GenBank/DDBJ databases">
        <title>Genome sequence of Thalassospira lucentensis MCCC 1A02072.</title>
        <authorList>
            <person name="Lu L."/>
            <person name="Lai Q."/>
            <person name="Shao Z."/>
            <person name="Qian P."/>
        </authorList>
    </citation>
    <scope>NUCLEOTIDE SEQUENCE [LARGE SCALE GENOMIC DNA]</scope>
    <source>
        <strain evidence="5 6">MCCC 1A02072</strain>
    </source>
</reference>
<keyword evidence="2" id="KW-0560">Oxidoreductase</keyword>
<dbReference type="InterPro" id="IPR000683">
    <property type="entry name" value="Gfo/Idh/MocA-like_OxRdtase_N"/>
</dbReference>
<evidence type="ECO:0000256" key="1">
    <source>
        <dbReference type="ARBA" id="ARBA00010928"/>
    </source>
</evidence>
<dbReference type="GO" id="GO:0005737">
    <property type="term" value="C:cytoplasm"/>
    <property type="evidence" value="ECO:0007669"/>
    <property type="project" value="TreeGrafter"/>
</dbReference>
<comment type="caution">
    <text evidence="5">The sequence shown here is derived from an EMBL/GenBank/DDBJ whole genome shotgun (WGS) entry which is preliminary data.</text>
</comment>
<comment type="similarity">
    <text evidence="1">Belongs to the Gfo/Idh/MocA family.</text>
</comment>
<dbReference type="GO" id="GO:0016491">
    <property type="term" value="F:oxidoreductase activity"/>
    <property type="evidence" value="ECO:0007669"/>
    <property type="project" value="UniProtKB-KW"/>
</dbReference>
<dbReference type="InterPro" id="IPR030827">
    <property type="entry name" value="Myo_inos_IolG"/>
</dbReference>
<dbReference type="SUPFAM" id="SSF51735">
    <property type="entry name" value="NAD(P)-binding Rossmann-fold domains"/>
    <property type="match status" value="1"/>
</dbReference>
<dbReference type="Pfam" id="PF01408">
    <property type="entry name" value="GFO_IDH_MocA"/>
    <property type="match status" value="1"/>
</dbReference>
<gene>
    <name evidence="5" type="ORF">AUP42_08130</name>
</gene>
<dbReference type="GO" id="GO:0006740">
    <property type="term" value="P:NADPH regeneration"/>
    <property type="evidence" value="ECO:0007669"/>
    <property type="project" value="TreeGrafter"/>
</dbReference>
<dbReference type="SUPFAM" id="SSF55347">
    <property type="entry name" value="Glyceraldehyde-3-phosphate dehydrogenase-like, C-terminal domain"/>
    <property type="match status" value="1"/>
</dbReference>
<protein>
    <submittedName>
        <fullName evidence="5">Inositol 2-dehydrogenase</fullName>
    </submittedName>
</protein>
<dbReference type="NCBIfam" id="TIGR04380">
    <property type="entry name" value="myo_inos_iolG"/>
    <property type="match status" value="1"/>
</dbReference>
<dbReference type="GO" id="GO:0000166">
    <property type="term" value="F:nucleotide binding"/>
    <property type="evidence" value="ECO:0007669"/>
    <property type="project" value="InterPro"/>
</dbReference>
<dbReference type="EMBL" id="LPVY01000025">
    <property type="protein sequence ID" value="KZB60512.1"/>
    <property type="molecule type" value="Genomic_DNA"/>
</dbReference>
<dbReference type="Pfam" id="PF22725">
    <property type="entry name" value="GFO_IDH_MocA_C3"/>
    <property type="match status" value="1"/>
</dbReference>
<evidence type="ECO:0000259" key="4">
    <source>
        <dbReference type="Pfam" id="PF22725"/>
    </source>
</evidence>
<dbReference type="Gene3D" id="3.40.50.720">
    <property type="entry name" value="NAD(P)-binding Rossmann-like Domain"/>
    <property type="match status" value="1"/>
</dbReference>
<dbReference type="RefSeq" id="WP_062953508.1">
    <property type="nucleotide sequence ID" value="NZ_LPVY01000025.1"/>
</dbReference>
<dbReference type="PANTHER" id="PTHR42840:SF3">
    <property type="entry name" value="BINDING ROSSMANN FOLD OXIDOREDUCTASE, PUTATIVE (AFU_ORTHOLOGUE AFUA_2G10240)-RELATED"/>
    <property type="match status" value="1"/>
</dbReference>
<dbReference type="OrthoDB" id="9792935at2"/>
<proteinExistence type="inferred from homology"/>
<dbReference type="Gene3D" id="3.30.360.10">
    <property type="entry name" value="Dihydrodipicolinate Reductase, domain 2"/>
    <property type="match status" value="1"/>
</dbReference>
<dbReference type="AlphaFoldDB" id="A0A154KZW3"/>
<organism evidence="5 6">
    <name type="scientific">Thalassospira lucentensis</name>
    <dbReference type="NCBI Taxonomy" id="168935"/>
    <lineage>
        <taxon>Bacteria</taxon>
        <taxon>Pseudomonadati</taxon>
        <taxon>Pseudomonadota</taxon>
        <taxon>Alphaproteobacteria</taxon>
        <taxon>Rhodospirillales</taxon>
        <taxon>Thalassospiraceae</taxon>
        <taxon>Thalassospira</taxon>
    </lineage>
</organism>
<dbReference type="InterPro" id="IPR036291">
    <property type="entry name" value="NAD(P)-bd_dom_sf"/>
</dbReference>
<name>A0A154KZW3_9PROT</name>
<dbReference type="Proteomes" id="UP000076335">
    <property type="component" value="Unassembled WGS sequence"/>
</dbReference>
<dbReference type="InterPro" id="IPR055170">
    <property type="entry name" value="GFO_IDH_MocA-like_dom"/>
</dbReference>
<evidence type="ECO:0000313" key="5">
    <source>
        <dbReference type="EMBL" id="KZB60512.1"/>
    </source>
</evidence>
<feature type="domain" description="Gfo/Idh/MocA-like oxidoreductase N-terminal" evidence="3">
    <location>
        <begin position="2"/>
        <end position="119"/>
    </location>
</feature>
<evidence type="ECO:0000313" key="6">
    <source>
        <dbReference type="Proteomes" id="UP000076335"/>
    </source>
</evidence>
<evidence type="ECO:0000256" key="2">
    <source>
        <dbReference type="ARBA" id="ARBA00023002"/>
    </source>
</evidence>